<keyword evidence="3" id="KW-1185">Reference proteome</keyword>
<proteinExistence type="predicted"/>
<name>A0ABW3BAR1_9ACTN</name>
<evidence type="ECO:0000313" key="2">
    <source>
        <dbReference type="EMBL" id="MFD0800417.1"/>
    </source>
</evidence>
<dbReference type="PANTHER" id="PTHR43162:SF1">
    <property type="entry name" value="PRESTALK A DIFFERENTIATION PROTEIN A"/>
    <property type="match status" value="1"/>
</dbReference>
<reference evidence="3" key="1">
    <citation type="journal article" date="2019" name="Int. J. Syst. Evol. Microbiol.">
        <title>The Global Catalogue of Microorganisms (GCM) 10K type strain sequencing project: providing services to taxonomists for standard genome sequencing and annotation.</title>
        <authorList>
            <consortium name="The Broad Institute Genomics Platform"/>
            <consortium name="The Broad Institute Genome Sequencing Center for Infectious Disease"/>
            <person name="Wu L."/>
            <person name="Ma J."/>
        </authorList>
    </citation>
    <scope>NUCLEOTIDE SEQUENCE [LARGE SCALE GENOMIC DNA]</scope>
    <source>
        <strain evidence="3">CCUG 63369</strain>
    </source>
</reference>
<comment type="caution">
    <text evidence="2">The sequence shown here is derived from an EMBL/GenBank/DDBJ whole genome shotgun (WGS) entry which is preliminary data.</text>
</comment>
<gene>
    <name evidence="2" type="ORF">ACFQZU_03665</name>
</gene>
<sequence length="279" mass="29410">MTGATGTIGGALAAELFRLGRTARLLVRPGAADRVSSLGEPAEADLDDGPALGRALAGVRALMLVTPLSPRQDRRQIRLIEAAVDAGVERIVKISALGADPASPVGVHAEHGRSDAVLAASGVSYAILRPNTFMQNVAQWRTAIERTGTLELPMGEARVSMVDARDVASAARGALLEWERVNGAFDLTGPEALSYDRIAELISEATGTRVRYTDAAPETAAANMRAGGAPEWAVQARLELYRSIRAGEAAVTTSHVAELAGRAPCRLADFLNRTRLLRG</sequence>
<dbReference type="Pfam" id="PF05368">
    <property type="entry name" value="NmrA"/>
    <property type="match status" value="1"/>
</dbReference>
<evidence type="ECO:0000313" key="3">
    <source>
        <dbReference type="Proteomes" id="UP001596956"/>
    </source>
</evidence>
<dbReference type="EMBL" id="JBHTHR010000051">
    <property type="protein sequence ID" value="MFD0800417.1"/>
    <property type="molecule type" value="Genomic_DNA"/>
</dbReference>
<dbReference type="InterPro" id="IPR051604">
    <property type="entry name" value="Ergot_Alk_Oxidoreductase"/>
</dbReference>
<accession>A0ABW3BAR1</accession>
<dbReference type="Gene3D" id="3.40.50.720">
    <property type="entry name" value="NAD(P)-binding Rossmann-like Domain"/>
    <property type="match status" value="1"/>
</dbReference>
<dbReference type="InterPro" id="IPR008030">
    <property type="entry name" value="NmrA-like"/>
</dbReference>
<dbReference type="InterPro" id="IPR036291">
    <property type="entry name" value="NAD(P)-bd_dom_sf"/>
</dbReference>
<dbReference type="SUPFAM" id="SSF51735">
    <property type="entry name" value="NAD(P)-binding Rossmann-fold domains"/>
    <property type="match status" value="1"/>
</dbReference>
<dbReference type="Proteomes" id="UP001596956">
    <property type="component" value="Unassembled WGS sequence"/>
</dbReference>
<evidence type="ECO:0000259" key="1">
    <source>
        <dbReference type="Pfam" id="PF05368"/>
    </source>
</evidence>
<dbReference type="PANTHER" id="PTHR43162">
    <property type="match status" value="1"/>
</dbReference>
<organism evidence="2 3">
    <name type="scientific">Streptomonospora algeriensis</name>
    <dbReference type="NCBI Taxonomy" id="995084"/>
    <lineage>
        <taxon>Bacteria</taxon>
        <taxon>Bacillati</taxon>
        <taxon>Actinomycetota</taxon>
        <taxon>Actinomycetes</taxon>
        <taxon>Streptosporangiales</taxon>
        <taxon>Nocardiopsidaceae</taxon>
        <taxon>Streptomonospora</taxon>
    </lineage>
</organism>
<protein>
    <submittedName>
        <fullName evidence="2">NmrA family NAD(P)-binding protein</fullName>
    </submittedName>
</protein>
<feature type="domain" description="NmrA-like" evidence="1">
    <location>
        <begin position="2"/>
        <end position="224"/>
    </location>
</feature>
<dbReference type="Gene3D" id="3.90.25.10">
    <property type="entry name" value="UDP-galactose 4-epimerase, domain 1"/>
    <property type="match status" value="1"/>
</dbReference>